<protein>
    <submittedName>
        <fullName evidence="2">Unannotated protein</fullName>
    </submittedName>
</protein>
<dbReference type="EMBL" id="CAEZWP010000079">
    <property type="protein sequence ID" value="CAB4666739.1"/>
    <property type="molecule type" value="Genomic_DNA"/>
</dbReference>
<reference evidence="2" key="1">
    <citation type="submission" date="2020-05" db="EMBL/GenBank/DDBJ databases">
        <authorList>
            <person name="Chiriac C."/>
            <person name="Salcher M."/>
            <person name="Ghai R."/>
            <person name="Kavagutti S V."/>
        </authorList>
    </citation>
    <scope>NUCLEOTIDE SEQUENCE</scope>
</reference>
<organism evidence="2">
    <name type="scientific">freshwater metagenome</name>
    <dbReference type="NCBI Taxonomy" id="449393"/>
    <lineage>
        <taxon>unclassified sequences</taxon>
        <taxon>metagenomes</taxon>
        <taxon>ecological metagenomes</taxon>
    </lineage>
</organism>
<evidence type="ECO:0000313" key="1">
    <source>
        <dbReference type="EMBL" id="CAB4666739.1"/>
    </source>
</evidence>
<sequence>MLVLVVMISHMTTDSEQALEVLRTVWQGQPSLAPDLELDEDCNPNKSCKNMKEVTFDGFAEPGQDLGTAWREKLAREGKLNTSGGSIRDLILGSIQPK</sequence>
<accession>A0A6J7T993</accession>
<proteinExistence type="predicted"/>
<name>A0A6J7T993_9ZZZZ</name>
<dbReference type="EMBL" id="CAFBQE010000050">
    <property type="protein sequence ID" value="CAB5049707.1"/>
    <property type="molecule type" value="Genomic_DNA"/>
</dbReference>
<evidence type="ECO:0000313" key="2">
    <source>
        <dbReference type="EMBL" id="CAB5049707.1"/>
    </source>
</evidence>
<dbReference type="AlphaFoldDB" id="A0A6J7T993"/>
<gene>
    <name evidence="1" type="ORF">UFOPK2265_01124</name>
    <name evidence="2" type="ORF">UFOPK4284_00797</name>
</gene>